<name>A0AAD5Y4P2_9FUNG</name>
<dbReference type="PANTHER" id="PTHR21325">
    <property type="entry name" value="PHOSPHOLIPASE B, PLB1"/>
    <property type="match status" value="1"/>
</dbReference>
<comment type="caution">
    <text evidence="1">The sequence shown here is derived from an EMBL/GenBank/DDBJ whole genome shotgun (WGS) entry which is preliminary data.</text>
</comment>
<gene>
    <name evidence="1" type="ORF">HK103_006363</name>
</gene>
<reference evidence="1" key="1">
    <citation type="submission" date="2020-05" db="EMBL/GenBank/DDBJ databases">
        <title>Phylogenomic resolution of chytrid fungi.</title>
        <authorList>
            <person name="Stajich J.E."/>
            <person name="Amses K."/>
            <person name="Simmons R."/>
            <person name="Seto K."/>
            <person name="Myers J."/>
            <person name="Bonds A."/>
            <person name="Quandt C.A."/>
            <person name="Barry K."/>
            <person name="Liu P."/>
            <person name="Grigoriev I."/>
            <person name="Longcore J.E."/>
            <person name="James T.Y."/>
        </authorList>
    </citation>
    <scope>NUCLEOTIDE SEQUENCE</scope>
    <source>
        <strain evidence="1">PLAUS21</strain>
    </source>
</reference>
<dbReference type="GO" id="GO:0006644">
    <property type="term" value="P:phospholipid metabolic process"/>
    <property type="evidence" value="ECO:0007669"/>
    <property type="project" value="TreeGrafter"/>
</dbReference>
<keyword evidence="2" id="KW-1185">Reference proteome</keyword>
<dbReference type="InterPro" id="IPR001087">
    <property type="entry name" value="GDSL"/>
</dbReference>
<evidence type="ECO:0000313" key="2">
    <source>
        <dbReference type="Proteomes" id="UP001210925"/>
    </source>
</evidence>
<dbReference type="AlphaFoldDB" id="A0AAD5Y4P2"/>
<evidence type="ECO:0000313" key="1">
    <source>
        <dbReference type="EMBL" id="KAJ3255340.1"/>
    </source>
</evidence>
<proteinExistence type="predicted"/>
<dbReference type="Gene3D" id="3.40.50.1110">
    <property type="entry name" value="SGNH hydrolase"/>
    <property type="match status" value="1"/>
</dbReference>
<dbReference type="PANTHER" id="PTHR21325:SF31">
    <property type="entry name" value="GH22081P-RELATED"/>
    <property type="match status" value="1"/>
</dbReference>
<dbReference type="Proteomes" id="UP001210925">
    <property type="component" value="Unassembled WGS sequence"/>
</dbReference>
<dbReference type="InterPro" id="IPR038885">
    <property type="entry name" value="PLB1"/>
</dbReference>
<dbReference type="SUPFAM" id="SSF52266">
    <property type="entry name" value="SGNH hydrolase"/>
    <property type="match status" value="1"/>
</dbReference>
<sequence length="374" mass="42489">MDTKLEKTLSGKSLLGDQHWPWGYPNWVEKEEIPVKVKPFSLSINTLINKQPITQQVHPTQNTPIEKLTCQDISLICCCGDSLLTGLGVTSNPSKLKNKILSAMVKMNFSLMVPWLISGEHRHNTCITGGGNGVVSAGRLLNSVLNGRLQGLSFKKTVLFSKGNGFNFARTGAQSSNLINQIHTLISNVRKQGVMKEYKLLFIWIGANDIITKSTSYIRIHFENHLVHCLTILKQCVPKLVVCILPIPHFSTLLMGNKLNLEKKQRIDQKTLLVNKILYNVVHEFSWNSNDFKVIWQPIPVDPINQDMLHIQNDQPLFISTLDNVHPSFIAQQLFAKCIWNNLFRGKDEKLENIHDVVNSEWHHPTETDRICFE</sequence>
<dbReference type="GO" id="GO:0004620">
    <property type="term" value="F:phospholipase activity"/>
    <property type="evidence" value="ECO:0007669"/>
    <property type="project" value="InterPro"/>
</dbReference>
<dbReference type="InterPro" id="IPR036514">
    <property type="entry name" value="SGNH_hydro_sf"/>
</dbReference>
<protein>
    <submittedName>
        <fullName evidence="1">Uncharacterized protein</fullName>
    </submittedName>
</protein>
<accession>A0AAD5Y4P2</accession>
<organism evidence="1 2">
    <name type="scientific">Boothiomyces macroporosus</name>
    <dbReference type="NCBI Taxonomy" id="261099"/>
    <lineage>
        <taxon>Eukaryota</taxon>
        <taxon>Fungi</taxon>
        <taxon>Fungi incertae sedis</taxon>
        <taxon>Chytridiomycota</taxon>
        <taxon>Chytridiomycota incertae sedis</taxon>
        <taxon>Chytridiomycetes</taxon>
        <taxon>Rhizophydiales</taxon>
        <taxon>Terramycetaceae</taxon>
        <taxon>Boothiomyces</taxon>
    </lineage>
</organism>
<dbReference type="EMBL" id="JADGKB010000068">
    <property type="protein sequence ID" value="KAJ3255340.1"/>
    <property type="molecule type" value="Genomic_DNA"/>
</dbReference>
<dbReference type="Pfam" id="PF00657">
    <property type="entry name" value="Lipase_GDSL"/>
    <property type="match status" value="1"/>
</dbReference>